<dbReference type="OrthoDB" id="2447803at2759"/>
<reference evidence="1 2" key="1">
    <citation type="journal article" date="2020" name="ISME J.">
        <title>Uncovering the hidden diversity of litter-decomposition mechanisms in mushroom-forming fungi.</title>
        <authorList>
            <person name="Floudas D."/>
            <person name="Bentzer J."/>
            <person name="Ahren D."/>
            <person name="Johansson T."/>
            <person name="Persson P."/>
            <person name="Tunlid A."/>
        </authorList>
    </citation>
    <scope>NUCLEOTIDE SEQUENCE [LARGE SCALE GENOMIC DNA]</scope>
    <source>
        <strain evidence="1 2">CBS 291.85</strain>
    </source>
</reference>
<evidence type="ECO:0000313" key="2">
    <source>
        <dbReference type="Proteomes" id="UP000559256"/>
    </source>
</evidence>
<proteinExistence type="predicted"/>
<name>A0A8H5D412_9AGAR</name>
<sequence length="157" mass="17833">MPTLLAILLLTRHCPKLQHLFLYLDTRLSKIPSPSLSATHEPADLDLCVGVSELEMEDATDITKLLAQLCSSKCRLDFTREYDHETAVYDEFGVGLESIWDMVAEMPPLFSEAYKAHGGANKQNEDLQREPEVISHAMDIELQNFRARQERAAEEEE</sequence>
<dbReference type="EMBL" id="JAACJM010000064">
    <property type="protein sequence ID" value="KAF5353100.1"/>
    <property type="molecule type" value="Genomic_DNA"/>
</dbReference>
<organism evidence="1 2">
    <name type="scientific">Tetrapyrgos nigripes</name>
    <dbReference type="NCBI Taxonomy" id="182062"/>
    <lineage>
        <taxon>Eukaryota</taxon>
        <taxon>Fungi</taxon>
        <taxon>Dikarya</taxon>
        <taxon>Basidiomycota</taxon>
        <taxon>Agaricomycotina</taxon>
        <taxon>Agaricomycetes</taxon>
        <taxon>Agaricomycetidae</taxon>
        <taxon>Agaricales</taxon>
        <taxon>Marasmiineae</taxon>
        <taxon>Marasmiaceae</taxon>
        <taxon>Tetrapyrgos</taxon>
    </lineage>
</organism>
<keyword evidence="2" id="KW-1185">Reference proteome</keyword>
<dbReference type="Proteomes" id="UP000559256">
    <property type="component" value="Unassembled WGS sequence"/>
</dbReference>
<gene>
    <name evidence="1" type="ORF">D9758_008703</name>
</gene>
<protein>
    <submittedName>
        <fullName evidence="1">Uncharacterized protein</fullName>
    </submittedName>
</protein>
<comment type="caution">
    <text evidence="1">The sequence shown here is derived from an EMBL/GenBank/DDBJ whole genome shotgun (WGS) entry which is preliminary data.</text>
</comment>
<evidence type="ECO:0000313" key="1">
    <source>
        <dbReference type="EMBL" id="KAF5353100.1"/>
    </source>
</evidence>
<accession>A0A8H5D412</accession>
<dbReference type="AlphaFoldDB" id="A0A8H5D412"/>